<dbReference type="KEGG" id="xop:PXO_03090"/>
<name>A0A0K0GQK3_XANOP</name>
<reference evidence="1 2" key="1">
    <citation type="journal article" date="2008" name="BMC Genomics">
        <title>Genome sequence and rapid evolution of the rice pathogen Xanthomonas oryzae pv. oryzae PXO99A.</title>
        <authorList>
            <person name="Salzberg S.L."/>
            <person name="Sommer D.D."/>
            <person name="Schatz M.C."/>
            <person name="Phillippy A.M."/>
            <person name="Rabinowicz P.D."/>
            <person name="Tsuge S."/>
            <person name="Furutani A."/>
            <person name="Ochiai H."/>
            <person name="Delcher A.L."/>
            <person name="Kelley D."/>
            <person name="Madupu R."/>
            <person name="Puiu D."/>
            <person name="Radune D."/>
            <person name="Shumway M."/>
            <person name="Trapnell C."/>
            <person name="Aparna G."/>
            <person name="Jha G."/>
            <person name="Pandey A."/>
            <person name="Patil P.B."/>
            <person name="Ishihara H."/>
            <person name="Meyer D.F."/>
            <person name="Szurek B."/>
            <person name="Verdier V."/>
            <person name="Koebnik R."/>
            <person name="Dow J.M."/>
            <person name="Ryan R.P."/>
            <person name="Hirata H."/>
            <person name="Tsuyumu S."/>
            <person name="Won Lee S."/>
            <person name="Seo Y.S."/>
            <person name="Sriariyanum M."/>
            <person name="Ronald P.C."/>
            <person name="Sonti R.V."/>
            <person name="Van Sluys M.A."/>
            <person name="Leach J.E."/>
            <person name="White F.F."/>
            <person name="Bogdanove A.J."/>
        </authorList>
    </citation>
    <scope>NUCLEOTIDE SEQUENCE [LARGE SCALE GENOMIC DNA]</scope>
    <source>
        <strain evidence="1 2">PXO99A</strain>
    </source>
</reference>
<sequence length="41" mass="4408">MIATIGAALSMRAVQRDAPGWRMRPAGRMRGGCNRHVTALA</sequence>
<organism evidence="1 2">
    <name type="scientific">Xanthomonas oryzae pv. oryzae (strain PXO99A)</name>
    <dbReference type="NCBI Taxonomy" id="360094"/>
    <lineage>
        <taxon>Bacteria</taxon>
        <taxon>Pseudomonadati</taxon>
        <taxon>Pseudomonadota</taxon>
        <taxon>Gammaproteobacteria</taxon>
        <taxon>Lysobacterales</taxon>
        <taxon>Lysobacteraceae</taxon>
        <taxon>Xanthomonas</taxon>
    </lineage>
</organism>
<protein>
    <submittedName>
        <fullName evidence="1">Uncharacterized protein</fullName>
    </submittedName>
</protein>
<accession>A0A0K0GQK3</accession>
<dbReference type="HOGENOM" id="CLU_3278793_0_0_6"/>
<proteinExistence type="predicted"/>
<evidence type="ECO:0000313" key="2">
    <source>
        <dbReference type="Proteomes" id="UP000001740"/>
    </source>
</evidence>
<dbReference type="EMBL" id="CP000967">
    <property type="protein sequence ID" value="ACD61130.1"/>
    <property type="molecule type" value="Genomic_DNA"/>
</dbReference>
<dbReference type="Proteomes" id="UP000001740">
    <property type="component" value="Chromosome"/>
</dbReference>
<dbReference type="AlphaFoldDB" id="A0A0K0GQK3"/>
<evidence type="ECO:0000313" key="1">
    <source>
        <dbReference type="EMBL" id="ACD61130.1"/>
    </source>
</evidence>
<gene>
    <name evidence="1" type="ordered locus">PXO_03090</name>
</gene>